<feature type="domain" description="Cas12f1-like TNB" evidence="2">
    <location>
        <begin position="29"/>
        <end position="94"/>
    </location>
</feature>
<dbReference type="HOGENOM" id="CLU_1793174_0_0_3"/>
<organism evidence="3 4">
    <name type="scientific">Coleofasciculus chthonoplastes PCC 7420</name>
    <dbReference type="NCBI Taxonomy" id="118168"/>
    <lineage>
        <taxon>Bacteria</taxon>
        <taxon>Bacillati</taxon>
        <taxon>Cyanobacteriota</taxon>
        <taxon>Cyanophyceae</taxon>
        <taxon>Coleofasciculales</taxon>
        <taxon>Coleofasciculaceae</taxon>
        <taxon>Coleofasciculus</taxon>
    </lineage>
</organism>
<dbReference type="AlphaFoldDB" id="B4W359"/>
<name>B4W359_9CYAN</name>
<sequence length="144" mass="16288">MAGTIFLEDIDFRTMAKGFLGKHTIDAAFGQFRDILYYVGRQRGVYIAEVDHRGTSQTCPNCRIEVTKELSDRWHSCPECKYEVDRDIASAQEICNRGYEQLSTQGLWGKEIGCQVGLSGAFCLDKWRRAAMSNSDVGSLHRNL</sequence>
<reference evidence="3 4" key="1">
    <citation type="submission" date="2008-07" db="EMBL/GenBank/DDBJ databases">
        <authorList>
            <person name="Tandeau de Marsac N."/>
            <person name="Ferriera S."/>
            <person name="Johnson J."/>
            <person name="Kravitz S."/>
            <person name="Beeson K."/>
            <person name="Sutton G."/>
            <person name="Rogers Y.-H."/>
            <person name="Friedman R."/>
            <person name="Frazier M."/>
            <person name="Venter J.C."/>
        </authorList>
    </citation>
    <scope>NUCLEOTIDE SEQUENCE [LARGE SCALE GENOMIC DNA]</scope>
    <source>
        <strain evidence="3 4">PCC 7420</strain>
    </source>
</reference>
<protein>
    <submittedName>
        <fullName evidence="3">Putative transposase DNA-binding domain family</fullName>
    </submittedName>
</protein>
<keyword evidence="4" id="KW-1185">Reference proteome</keyword>
<dbReference type="EMBL" id="DS989873">
    <property type="protein sequence ID" value="EDX71392.1"/>
    <property type="molecule type" value="Genomic_DNA"/>
</dbReference>
<gene>
    <name evidence="3" type="ORF">MC7420_1606</name>
</gene>
<dbReference type="Proteomes" id="UP000003835">
    <property type="component" value="Unassembled WGS sequence"/>
</dbReference>
<dbReference type="GO" id="GO:0003677">
    <property type="term" value="F:DNA binding"/>
    <property type="evidence" value="ECO:0007669"/>
    <property type="project" value="UniProtKB-KW"/>
</dbReference>
<accession>B4W359</accession>
<evidence type="ECO:0000313" key="4">
    <source>
        <dbReference type="Proteomes" id="UP000003835"/>
    </source>
</evidence>
<dbReference type="eggNOG" id="COG0675">
    <property type="taxonomic scope" value="Bacteria"/>
</dbReference>
<evidence type="ECO:0000313" key="3">
    <source>
        <dbReference type="EMBL" id="EDX71392.1"/>
    </source>
</evidence>
<dbReference type="STRING" id="118168.MC7420_1606"/>
<dbReference type="InterPro" id="IPR010095">
    <property type="entry name" value="Cas12f1-like_TNB"/>
</dbReference>
<evidence type="ECO:0000259" key="2">
    <source>
        <dbReference type="Pfam" id="PF07282"/>
    </source>
</evidence>
<evidence type="ECO:0000256" key="1">
    <source>
        <dbReference type="ARBA" id="ARBA00023125"/>
    </source>
</evidence>
<dbReference type="Pfam" id="PF07282">
    <property type="entry name" value="Cas12f1-like_TNB"/>
    <property type="match status" value="1"/>
</dbReference>
<proteinExistence type="predicted"/>
<keyword evidence="1 3" id="KW-0238">DNA-binding</keyword>